<dbReference type="CDD" id="cd05581">
    <property type="entry name" value="STKc_PDK1"/>
    <property type="match status" value="1"/>
</dbReference>
<evidence type="ECO:0000313" key="14">
    <source>
        <dbReference type="Proteomes" id="UP001050691"/>
    </source>
</evidence>
<comment type="caution">
    <text evidence="13">The sequence shown here is derived from an EMBL/GenBank/DDBJ whole genome shotgun (WGS) entry which is preliminary data.</text>
</comment>
<comment type="similarity">
    <text evidence="1">Belongs to the protein kinase superfamily. AGC Ser/Thr protein kinase family. PDPK1 subfamily.</text>
</comment>
<dbReference type="InterPro" id="IPR000719">
    <property type="entry name" value="Prot_kinase_dom"/>
</dbReference>
<dbReference type="Pfam" id="PF00069">
    <property type="entry name" value="Pkinase"/>
    <property type="match status" value="1"/>
</dbReference>
<dbReference type="Proteomes" id="UP001050691">
    <property type="component" value="Unassembled WGS sequence"/>
</dbReference>
<keyword evidence="7 10" id="KW-0067">ATP-binding</keyword>
<evidence type="ECO:0000256" key="8">
    <source>
        <dbReference type="ARBA" id="ARBA00047899"/>
    </source>
</evidence>
<feature type="domain" description="Protein kinase" evidence="12">
    <location>
        <begin position="113"/>
        <end position="391"/>
    </location>
</feature>
<accession>A0AAV5APL2</accession>
<dbReference type="PROSITE" id="PS00108">
    <property type="entry name" value="PROTEIN_KINASE_ST"/>
    <property type="match status" value="1"/>
</dbReference>
<keyword evidence="6" id="KW-0418">Kinase</keyword>
<dbReference type="PROSITE" id="PS00107">
    <property type="entry name" value="PROTEIN_KINASE_ATP"/>
    <property type="match status" value="1"/>
</dbReference>
<dbReference type="InterPro" id="IPR050236">
    <property type="entry name" value="Ser_Thr_kinase_AGC"/>
</dbReference>
<proteinExistence type="inferred from homology"/>
<dbReference type="GO" id="GO:0035556">
    <property type="term" value="P:intracellular signal transduction"/>
    <property type="evidence" value="ECO:0007669"/>
    <property type="project" value="TreeGrafter"/>
</dbReference>
<keyword evidence="3" id="KW-0723">Serine/threonine-protein kinase</keyword>
<dbReference type="InterPro" id="IPR039046">
    <property type="entry name" value="PDPK1"/>
</dbReference>
<evidence type="ECO:0000256" key="10">
    <source>
        <dbReference type="PROSITE-ProRule" id="PRU10141"/>
    </source>
</evidence>
<feature type="compositionally biased region" description="Polar residues" evidence="11">
    <location>
        <begin position="522"/>
        <end position="536"/>
    </location>
</feature>
<evidence type="ECO:0000256" key="9">
    <source>
        <dbReference type="ARBA" id="ARBA00048679"/>
    </source>
</evidence>
<feature type="region of interest" description="Disordered" evidence="11">
    <location>
        <begin position="54"/>
        <end position="102"/>
    </location>
</feature>
<dbReference type="InterPro" id="IPR008271">
    <property type="entry name" value="Ser/Thr_kinase_AS"/>
</dbReference>
<comment type="catalytic activity">
    <reaction evidence="8">
        <text>L-threonyl-[protein] + ATP = O-phospho-L-threonyl-[protein] + ADP + H(+)</text>
        <dbReference type="Rhea" id="RHEA:46608"/>
        <dbReference type="Rhea" id="RHEA-COMP:11060"/>
        <dbReference type="Rhea" id="RHEA-COMP:11605"/>
        <dbReference type="ChEBI" id="CHEBI:15378"/>
        <dbReference type="ChEBI" id="CHEBI:30013"/>
        <dbReference type="ChEBI" id="CHEBI:30616"/>
        <dbReference type="ChEBI" id="CHEBI:61977"/>
        <dbReference type="ChEBI" id="CHEBI:456216"/>
        <dbReference type="EC" id="2.7.11.1"/>
    </reaction>
</comment>
<evidence type="ECO:0000256" key="3">
    <source>
        <dbReference type="ARBA" id="ARBA00022527"/>
    </source>
</evidence>
<evidence type="ECO:0000256" key="11">
    <source>
        <dbReference type="SAM" id="MobiDB-lite"/>
    </source>
</evidence>
<feature type="region of interest" description="Disordered" evidence="11">
    <location>
        <begin position="1"/>
        <end position="25"/>
    </location>
</feature>
<dbReference type="EC" id="2.7.11.1" evidence="2"/>
<feature type="region of interest" description="Disordered" evidence="11">
    <location>
        <begin position="496"/>
        <end position="536"/>
    </location>
</feature>
<protein>
    <recommendedName>
        <fullName evidence="2">non-specific serine/threonine protein kinase</fullName>
        <ecNumber evidence="2">2.7.11.1</ecNumber>
    </recommendedName>
</protein>
<dbReference type="SMART" id="SM00220">
    <property type="entry name" value="S_TKc"/>
    <property type="match status" value="1"/>
</dbReference>
<keyword evidence="4" id="KW-0808">Transferase</keyword>
<sequence>MSQSPGELGPTRFVSDDAMKAPSKVNLSRNTSVISTISSSSSLDVPPVNQRHHVSDTILHTPENRGRPPAWLSRRFNRETTDDNNNGTQTPRGVRSPASAFNSKVQMQSPDDFEFGEEIGGGSWSIVVDATHISTGKHYAIKILNKAQLVKEKMAQSAVAEKIALATLSAGDHPGIIKLYSAFQDSTSLSPNGDLRELVKSVGSFSVRCACYYAALIVDTVQWMHTKGVLHRDLKPENILLNADMRIKLTDFGSAYVAKDLDLCELLLLTRKERKEINSTFLAPRASTFVGTAAYVSPELLSGSQKMTSISSDIWAIGCIIYFLFVGQSPFLALTDYLSFKKIEKLDYTFMEGFDPEARDLIMRLIVTDPTSRLGVSPKSSPEELRCHPFFIGHKSEISEDSLSRYINWQTLWTDPPAAIETGLVQPPLPLPGDEKLAGGMAWDDFINAFSVVSTNEEDFAETLQTPRAEVPERDLYPLVPSPDNTGFTHPVAAVNPPPLQAPGNNNMIDGNLSDGEKSKTLIPSDTNKNLTSPTVKETKLVNDPAW</sequence>
<dbReference type="PANTHER" id="PTHR24356:SF163">
    <property type="entry name" value="3-PHOSPHOINOSITIDE-DEPENDENT PROTEIN KINASE 1-RELATED"/>
    <property type="match status" value="1"/>
</dbReference>
<keyword evidence="5 10" id="KW-0547">Nucleotide-binding</keyword>
<dbReference type="GO" id="GO:0004674">
    <property type="term" value="F:protein serine/threonine kinase activity"/>
    <property type="evidence" value="ECO:0007669"/>
    <property type="project" value="UniProtKB-KW"/>
</dbReference>
<dbReference type="AlphaFoldDB" id="A0AAV5APL2"/>
<dbReference type="SUPFAM" id="SSF56112">
    <property type="entry name" value="Protein kinase-like (PK-like)"/>
    <property type="match status" value="1"/>
</dbReference>
<feature type="binding site" evidence="10">
    <location>
        <position position="142"/>
    </location>
    <ligand>
        <name>ATP</name>
        <dbReference type="ChEBI" id="CHEBI:30616"/>
    </ligand>
</feature>
<dbReference type="GO" id="GO:0005524">
    <property type="term" value="F:ATP binding"/>
    <property type="evidence" value="ECO:0007669"/>
    <property type="project" value="UniProtKB-UniRule"/>
</dbReference>
<dbReference type="PROSITE" id="PS50011">
    <property type="entry name" value="PROTEIN_KINASE_DOM"/>
    <property type="match status" value="1"/>
</dbReference>
<dbReference type="PANTHER" id="PTHR24356">
    <property type="entry name" value="SERINE/THREONINE-PROTEIN KINASE"/>
    <property type="match status" value="1"/>
</dbReference>
<evidence type="ECO:0000313" key="13">
    <source>
        <dbReference type="EMBL" id="GJJ14634.1"/>
    </source>
</evidence>
<dbReference type="Gene3D" id="1.10.510.10">
    <property type="entry name" value="Transferase(Phosphotransferase) domain 1"/>
    <property type="match status" value="1"/>
</dbReference>
<comment type="catalytic activity">
    <reaction evidence="9">
        <text>L-seryl-[protein] + ATP = O-phospho-L-seryl-[protein] + ADP + H(+)</text>
        <dbReference type="Rhea" id="RHEA:17989"/>
        <dbReference type="Rhea" id="RHEA-COMP:9863"/>
        <dbReference type="Rhea" id="RHEA-COMP:11604"/>
        <dbReference type="ChEBI" id="CHEBI:15378"/>
        <dbReference type="ChEBI" id="CHEBI:29999"/>
        <dbReference type="ChEBI" id="CHEBI:30616"/>
        <dbReference type="ChEBI" id="CHEBI:83421"/>
        <dbReference type="ChEBI" id="CHEBI:456216"/>
        <dbReference type="EC" id="2.7.11.1"/>
    </reaction>
</comment>
<dbReference type="Gene3D" id="3.30.200.20">
    <property type="entry name" value="Phosphorylase Kinase, domain 1"/>
    <property type="match status" value="1"/>
</dbReference>
<keyword evidence="14" id="KW-1185">Reference proteome</keyword>
<evidence type="ECO:0000259" key="12">
    <source>
        <dbReference type="PROSITE" id="PS50011"/>
    </source>
</evidence>
<gene>
    <name evidence="13" type="ORF">Clacol_008900</name>
</gene>
<evidence type="ECO:0000256" key="1">
    <source>
        <dbReference type="ARBA" id="ARBA00010006"/>
    </source>
</evidence>
<evidence type="ECO:0000256" key="4">
    <source>
        <dbReference type="ARBA" id="ARBA00022679"/>
    </source>
</evidence>
<evidence type="ECO:0000256" key="6">
    <source>
        <dbReference type="ARBA" id="ARBA00022777"/>
    </source>
</evidence>
<name>A0AAV5APL2_9AGAM</name>
<organism evidence="13 14">
    <name type="scientific">Clathrus columnatus</name>
    <dbReference type="NCBI Taxonomy" id="1419009"/>
    <lineage>
        <taxon>Eukaryota</taxon>
        <taxon>Fungi</taxon>
        <taxon>Dikarya</taxon>
        <taxon>Basidiomycota</taxon>
        <taxon>Agaricomycotina</taxon>
        <taxon>Agaricomycetes</taxon>
        <taxon>Phallomycetidae</taxon>
        <taxon>Phallales</taxon>
        <taxon>Clathraceae</taxon>
        <taxon>Clathrus</taxon>
    </lineage>
</organism>
<dbReference type="InterPro" id="IPR011009">
    <property type="entry name" value="Kinase-like_dom_sf"/>
</dbReference>
<evidence type="ECO:0000256" key="7">
    <source>
        <dbReference type="ARBA" id="ARBA00022840"/>
    </source>
</evidence>
<evidence type="ECO:0000256" key="2">
    <source>
        <dbReference type="ARBA" id="ARBA00012513"/>
    </source>
</evidence>
<dbReference type="EMBL" id="BPWL01000010">
    <property type="protein sequence ID" value="GJJ14634.1"/>
    <property type="molecule type" value="Genomic_DNA"/>
</dbReference>
<reference evidence="13" key="1">
    <citation type="submission" date="2021-10" db="EMBL/GenBank/DDBJ databases">
        <title>De novo Genome Assembly of Clathrus columnatus (Basidiomycota, Fungi) Using Illumina and Nanopore Sequence Data.</title>
        <authorList>
            <person name="Ogiso-Tanaka E."/>
            <person name="Itagaki H."/>
            <person name="Hosoya T."/>
            <person name="Hosaka K."/>
        </authorList>
    </citation>
    <scope>NUCLEOTIDE SEQUENCE</scope>
    <source>
        <strain evidence="13">MO-923</strain>
    </source>
</reference>
<evidence type="ECO:0000256" key="5">
    <source>
        <dbReference type="ARBA" id="ARBA00022741"/>
    </source>
</evidence>
<dbReference type="InterPro" id="IPR017441">
    <property type="entry name" value="Protein_kinase_ATP_BS"/>
</dbReference>